<sequence>MLSSICSQCAKEWGWFRENPMTRVKHSKEPEVRARRLLPDEFEQLMIVTQYDIEIPPEFKKRATGIGVMFISVANHKVSYFYQALHLLIQ</sequence>
<accession>A0ABU9G2E3</accession>
<name>A0ABU9G2E3_9GAMM</name>
<gene>
    <name evidence="1" type="ORF">V6242_00525</name>
</gene>
<evidence type="ECO:0000313" key="1">
    <source>
        <dbReference type="EMBL" id="MEL0611612.1"/>
    </source>
</evidence>
<organism evidence="1 2">
    <name type="scientific">Marinomonas arenicola</name>
    <dbReference type="NCBI Taxonomy" id="569601"/>
    <lineage>
        <taxon>Bacteria</taxon>
        <taxon>Pseudomonadati</taxon>
        <taxon>Pseudomonadota</taxon>
        <taxon>Gammaproteobacteria</taxon>
        <taxon>Oceanospirillales</taxon>
        <taxon>Oceanospirillaceae</taxon>
        <taxon>Marinomonas</taxon>
    </lineage>
</organism>
<dbReference type="RefSeq" id="WP_341566002.1">
    <property type="nucleotide sequence ID" value="NZ_JBAKAR010000001.1"/>
</dbReference>
<dbReference type="EMBL" id="JBAKAR010000001">
    <property type="protein sequence ID" value="MEL0611612.1"/>
    <property type="molecule type" value="Genomic_DNA"/>
</dbReference>
<comment type="caution">
    <text evidence="1">The sequence shown here is derived from an EMBL/GenBank/DDBJ whole genome shotgun (WGS) entry which is preliminary data.</text>
</comment>
<dbReference type="Proteomes" id="UP001379949">
    <property type="component" value="Unassembled WGS sequence"/>
</dbReference>
<reference evidence="1 2" key="1">
    <citation type="submission" date="2024-02" db="EMBL/GenBank/DDBJ databases">
        <title>Bacteria isolated from the canopy kelp, Nereocystis luetkeana.</title>
        <authorList>
            <person name="Pfister C.A."/>
            <person name="Younker I.T."/>
            <person name="Light S.H."/>
        </authorList>
    </citation>
    <scope>NUCLEOTIDE SEQUENCE [LARGE SCALE GENOMIC DNA]</scope>
    <source>
        <strain evidence="1 2">TI.4.07</strain>
    </source>
</reference>
<protein>
    <submittedName>
        <fullName evidence="1">Uncharacterized protein</fullName>
    </submittedName>
</protein>
<proteinExistence type="predicted"/>
<keyword evidence="2" id="KW-1185">Reference proteome</keyword>
<evidence type="ECO:0000313" key="2">
    <source>
        <dbReference type="Proteomes" id="UP001379949"/>
    </source>
</evidence>